<dbReference type="InterPro" id="IPR016024">
    <property type="entry name" value="ARM-type_fold"/>
</dbReference>
<feature type="compositionally biased region" description="Basic and acidic residues" evidence="1">
    <location>
        <begin position="11"/>
        <end position="26"/>
    </location>
</feature>
<sequence length="255" mass="28245">MTHGASFDVPASERLDPTKYLRKREGSPGGLKLKPKREEGSSPRIAAAPGSPPAKPQRSSLFWRMYDRGDLPVRVEQARHNTIRWTVELSSVDLHYYFPIFVDGLLETQEPYRMLAQRGTEELVAGAAAERLLPVIPQLVMGLRAALRSPRDDTIQSALAVLRLLVASGPDAGLALVPYYRQLLPPLSRHISDNLNLGDRMDYAQASHRGTLGDLVLATLHALERGGGADAFHHIKYQVPLYESCLRPSRVARKA</sequence>
<dbReference type="Pfam" id="PF10274">
    <property type="entry name" value="ParcG"/>
    <property type="match status" value="1"/>
</dbReference>
<dbReference type="GO" id="GO:0051879">
    <property type="term" value="F:Hsp90 protein binding"/>
    <property type="evidence" value="ECO:0007669"/>
    <property type="project" value="TreeGrafter"/>
</dbReference>
<evidence type="ECO:0000256" key="1">
    <source>
        <dbReference type="SAM" id="MobiDB-lite"/>
    </source>
</evidence>
<dbReference type="EMBL" id="SIDB01000003">
    <property type="protein sequence ID" value="KAI3434798.1"/>
    <property type="molecule type" value="Genomic_DNA"/>
</dbReference>
<keyword evidence="3" id="KW-1185">Reference proteome</keyword>
<evidence type="ECO:0000313" key="3">
    <source>
        <dbReference type="Proteomes" id="UP001055712"/>
    </source>
</evidence>
<accession>A0A9D4YZI5</accession>
<comment type="caution">
    <text evidence="2">The sequence shown here is derived from an EMBL/GenBank/DDBJ whole genome shotgun (WGS) entry which is preliminary data.</text>
</comment>
<proteinExistence type="predicted"/>
<dbReference type="PANTHER" id="PTHR21207">
    <property type="entry name" value="PARKIN COREGULATED GENE PROTEIN PARK2 COREGULATED"/>
    <property type="match status" value="1"/>
</dbReference>
<dbReference type="OrthoDB" id="5954824at2759"/>
<reference evidence="2" key="2">
    <citation type="submission" date="2020-11" db="EMBL/GenBank/DDBJ databases">
        <authorList>
            <person name="Cecchin M."/>
            <person name="Marcolungo L."/>
            <person name="Rossato M."/>
            <person name="Girolomoni L."/>
            <person name="Cosentino E."/>
            <person name="Cuine S."/>
            <person name="Li-Beisson Y."/>
            <person name="Delledonne M."/>
            <person name="Ballottari M."/>
        </authorList>
    </citation>
    <scope>NUCLEOTIDE SEQUENCE</scope>
    <source>
        <strain evidence="2">211/11P</strain>
        <tissue evidence="2">Whole cell</tissue>
    </source>
</reference>
<gene>
    <name evidence="2" type="ORF">D9Q98_002856</name>
</gene>
<evidence type="ECO:0000313" key="2">
    <source>
        <dbReference type="EMBL" id="KAI3434798.1"/>
    </source>
</evidence>
<dbReference type="InterPro" id="IPR019399">
    <property type="entry name" value="Parkin_co-regulated_protein"/>
</dbReference>
<dbReference type="Proteomes" id="UP001055712">
    <property type="component" value="Unassembled WGS sequence"/>
</dbReference>
<dbReference type="PANTHER" id="PTHR21207:SF2">
    <property type="entry name" value="PARKIN COREGULATED GENE PROTEIN"/>
    <property type="match status" value="1"/>
</dbReference>
<protein>
    <submittedName>
        <fullName evidence="2">Uncharacterized protein</fullName>
    </submittedName>
</protein>
<reference evidence="2" key="1">
    <citation type="journal article" date="2019" name="Plant J.">
        <title>Chlorella vulgaris genome assembly and annotation reveals the molecular basis for metabolic acclimation to high light conditions.</title>
        <authorList>
            <person name="Cecchin M."/>
            <person name="Marcolungo L."/>
            <person name="Rossato M."/>
            <person name="Girolomoni L."/>
            <person name="Cosentino E."/>
            <person name="Cuine S."/>
            <person name="Li-Beisson Y."/>
            <person name="Delledonne M."/>
            <person name="Ballottari M."/>
        </authorList>
    </citation>
    <scope>NUCLEOTIDE SEQUENCE</scope>
    <source>
        <strain evidence="2">211/11P</strain>
    </source>
</reference>
<dbReference type="GO" id="GO:0030544">
    <property type="term" value="F:Hsp70 protein binding"/>
    <property type="evidence" value="ECO:0007669"/>
    <property type="project" value="TreeGrafter"/>
</dbReference>
<dbReference type="AlphaFoldDB" id="A0A9D4YZI5"/>
<organism evidence="2 3">
    <name type="scientific">Chlorella vulgaris</name>
    <name type="common">Green alga</name>
    <dbReference type="NCBI Taxonomy" id="3077"/>
    <lineage>
        <taxon>Eukaryota</taxon>
        <taxon>Viridiplantae</taxon>
        <taxon>Chlorophyta</taxon>
        <taxon>core chlorophytes</taxon>
        <taxon>Trebouxiophyceae</taxon>
        <taxon>Chlorellales</taxon>
        <taxon>Chlorellaceae</taxon>
        <taxon>Chlorella clade</taxon>
        <taxon>Chlorella</taxon>
    </lineage>
</organism>
<dbReference type="SUPFAM" id="SSF48371">
    <property type="entry name" value="ARM repeat"/>
    <property type="match status" value="1"/>
</dbReference>
<feature type="region of interest" description="Disordered" evidence="1">
    <location>
        <begin position="1"/>
        <end position="59"/>
    </location>
</feature>
<name>A0A9D4YZI5_CHLVU</name>